<dbReference type="Proteomes" id="UP001201812">
    <property type="component" value="Unassembled WGS sequence"/>
</dbReference>
<gene>
    <name evidence="2" type="ORF">DdX_01781</name>
</gene>
<dbReference type="AlphaFoldDB" id="A0AAD4NMF9"/>
<dbReference type="EMBL" id="JAKKPZ010000001">
    <property type="protein sequence ID" value="KAI1729535.1"/>
    <property type="molecule type" value="Genomic_DNA"/>
</dbReference>
<feature type="region of interest" description="Disordered" evidence="1">
    <location>
        <begin position="234"/>
        <end position="288"/>
    </location>
</feature>
<feature type="compositionally biased region" description="Basic and acidic residues" evidence="1">
    <location>
        <begin position="192"/>
        <end position="201"/>
    </location>
</feature>
<feature type="compositionally biased region" description="Polar residues" evidence="1">
    <location>
        <begin position="25"/>
        <end position="42"/>
    </location>
</feature>
<organism evidence="2 3">
    <name type="scientific">Ditylenchus destructor</name>
    <dbReference type="NCBI Taxonomy" id="166010"/>
    <lineage>
        <taxon>Eukaryota</taxon>
        <taxon>Metazoa</taxon>
        <taxon>Ecdysozoa</taxon>
        <taxon>Nematoda</taxon>
        <taxon>Chromadorea</taxon>
        <taxon>Rhabditida</taxon>
        <taxon>Tylenchina</taxon>
        <taxon>Tylenchomorpha</taxon>
        <taxon>Sphaerularioidea</taxon>
        <taxon>Anguinidae</taxon>
        <taxon>Anguininae</taxon>
        <taxon>Ditylenchus</taxon>
    </lineage>
</organism>
<accession>A0AAD4NMF9</accession>
<feature type="compositionally biased region" description="Basic and acidic residues" evidence="1">
    <location>
        <begin position="245"/>
        <end position="262"/>
    </location>
</feature>
<feature type="compositionally biased region" description="Polar residues" evidence="1">
    <location>
        <begin position="85"/>
        <end position="98"/>
    </location>
</feature>
<comment type="caution">
    <text evidence="2">The sequence shown here is derived from an EMBL/GenBank/DDBJ whole genome shotgun (WGS) entry which is preliminary data.</text>
</comment>
<feature type="compositionally biased region" description="Acidic residues" evidence="1">
    <location>
        <begin position="275"/>
        <end position="288"/>
    </location>
</feature>
<keyword evidence="3" id="KW-1185">Reference proteome</keyword>
<protein>
    <submittedName>
        <fullName evidence="2">Uncharacterized protein</fullName>
    </submittedName>
</protein>
<evidence type="ECO:0000256" key="1">
    <source>
        <dbReference type="SAM" id="MobiDB-lite"/>
    </source>
</evidence>
<sequence>MSEVSSVIVESAKRPPQPMPKSRKSQSLADPSPSYGSIPTKESFNDFYNDAPPAHSSSNGDSKRENTNSAPVAKPRRLNVRRNTESTSNTQSITTPVQSEKKTPRIQSHSTIGEVITRPAELFIPPPPPLETHFEISEQNSAKILTDRGDTPVKERIEQLKAQSFDPRPKTRKAPAPPKPPSPQARQGSPKSKMDPTDIGKADLPNTPLSPKAQEIQNAKMLVQEIKHNLLFKAKSEGHSSSAEVRQRAHSDSENCQTEKCDIVMPTGKNAPVEEREESEEECTFTRL</sequence>
<name>A0AAD4NMF9_9BILA</name>
<reference evidence="2" key="1">
    <citation type="submission" date="2022-01" db="EMBL/GenBank/DDBJ databases">
        <title>Genome Sequence Resource for Two Populations of Ditylenchus destructor, the Migratory Endoparasitic Phytonematode.</title>
        <authorList>
            <person name="Zhang H."/>
            <person name="Lin R."/>
            <person name="Xie B."/>
        </authorList>
    </citation>
    <scope>NUCLEOTIDE SEQUENCE</scope>
    <source>
        <strain evidence="2">BazhouSP</strain>
    </source>
</reference>
<feature type="compositionally biased region" description="Basic and acidic residues" evidence="1">
    <location>
        <begin position="145"/>
        <end position="159"/>
    </location>
</feature>
<evidence type="ECO:0000313" key="2">
    <source>
        <dbReference type="EMBL" id="KAI1729535.1"/>
    </source>
</evidence>
<proteinExistence type="predicted"/>
<feature type="region of interest" description="Disordered" evidence="1">
    <location>
        <begin position="1"/>
        <end position="216"/>
    </location>
</feature>
<evidence type="ECO:0000313" key="3">
    <source>
        <dbReference type="Proteomes" id="UP001201812"/>
    </source>
</evidence>